<dbReference type="EMBL" id="JADFFK010000008">
    <property type="protein sequence ID" value="MBE9637554.1"/>
    <property type="molecule type" value="Genomic_DNA"/>
</dbReference>
<evidence type="ECO:0008006" key="5">
    <source>
        <dbReference type="Google" id="ProtNLM"/>
    </source>
</evidence>
<evidence type="ECO:0000256" key="2">
    <source>
        <dbReference type="SAM" id="SignalP"/>
    </source>
</evidence>
<evidence type="ECO:0000256" key="1">
    <source>
        <dbReference type="SAM" id="MobiDB-lite"/>
    </source>
</evidence>
<evidence type="ECO:0000313" key="4">
    <source>
        <dbReference type="Proteomes" id="UP000607796"/>
    </source>
</evidence>
<sequence>MKKLAGLTLIAATFFLAACEGPNRGPRVHTGVSIGPGGVHPSVGVSAGRGPVRVGVGT</sequence>
<evidence type="ECO:0000313" key="3">
    <source>
        <dbReference type="EMBL" id="MBE9637554.1"/>
    </source>
</evidence>
<organism evidence="3 4">
    <name type="scientific">Salipiger mangrovisoli</name>
    <dbReference type="NCBI Taxonomy" id="2865933"/>
    <lineage>
        <taxon>Bacteria</taxon>
        <taxon>Pseudomonadati</taxon>
        <taxon>Pseudomonadota</taxon>
        <taxon>Alphaproteobacteria</taxon>
        <taxon>Rhodobacterales</taxon>
        <taxon>Roseobacteraceae</taxon>
        <taxon>Salipiger</taxon>
    </lineage>
</organism>
<keyword evidence="2" id="KW-0732">Signal</keyword>
<proteinExistence type="predicted"/>
<feature type="region of interest" description="Disordered" evidence="1">
    <location>
        <begin position="39"/>
        <end position="58"/>
    </location>
</feature>
<feature type="signal peptide" evidence="2">
    <location>
        <begin position="1"/>
        <end position="18"/>
    </location>
</feature>
<accession>A0ABR9X1V7</accession>
<protein>
    <recommendedName>
        <fullName evidence="5">Lipoprotein</fullName>
    </recommendedName>
</protein>
<keyword evidence="4" id="KW-1185">Reference proteome</keyword>
<dbReference type="Proteomes" id="UP000607796">
    <property type="component" value="Unassembled WGS sequence"/>
</dbReference>
<feature type="chain" id="PRO_5045636894" description="Lipoprotein" evidence="2">
    <location>
        <begin position="19"/>
        <end position="58"/>
    </location>
</feature>
<comment type="caution">
    <text evidence="3">The sequence shown here is derived from an EMBL/GenBank/DDBJ whole genome shotgun (WGS) entry which is preliminary data.</text>
</comment>
<feature type="compositionally biased region" description="Low complexity" evidence="1">
    <location>
        <begin position="39"/>
        <end position="48"/>
    </location>
</feature>
<dbReference type="RefSeq" id="WP_194134866.1">
    <property type="nucleotide sequence ID" value="NZ_JADFFK010000008.1"/>
</dbReference>
<gene>
    <name evidence="3" type="ORF">IQ782_11930</name>
</gene>
<dbReference type="PROSITE" id="PS51257">
    <property type="entry name" value="PROKAR_LIPOPROTEIN"/>
    <property type="match status" value="1"/>
</dbReference>
<reference evidence="3 4" key="1">
    <citation type="journal article" date="2021" name="Int. J. Syst. Evol. Microbiol.">
        <title>Salipiger mangrovisoli sp. nov., isolated from mangrove soil and the proposal for the reclassification of Paraphaeobacter pallidus as Salipiger pallidus comb. nov.</title>
        <authorList>
            <person name="Du J."/>
            <person name="Liu Y."/>
            <person name="Pei T."/>
            <person name="Deng M.R."/>
            <person name="Zhu H."/>
        </authorList>
    </citation>
    <scope>NUCLEOTIDE SEQUENCE [LARGE SCALE GENOMIC DNA]</scope>
    <source>
        <strain evidence="3 4">6D45A</strain>
    </source>
</reference>
<name>A0ABR9X1V7_9RHOB</name>